<accession>A0A4U6TJW9</accession>
<feature type="chain" id="PRO_5020513445" description="DUF834 domain-containing protein" evidence="2">
    <location>
        <begin position="23"/>
        <end position="148"/>
    </location>
</feature>
<feature type="region of interest" description="Disordered" evidence="1">
    <location>
        <begin position="24"/>
        <end position="148"/>
    </location>
</feature>
<name>A0A4U6TJW9_SETVI</name>
<feature type="compositionally biased region" description="Gly residues" evidence="1">
    <location>
        <begin position="105"/>
        <end position="126"/>
    </location>
</feature>
<evidence type="ECO:0008006" key="5">
    <source>
        <dbReference type="Google" id="ProtNLM"/>
    </source>
</evidence>
<dbReference type="AlphaFoldDB" id="A0A4U6TJW9"/>
<protein>
    <recommendedName>
        <fullName evidence="5">DUF834 domain-containing protein</fullName>
    </recommendedName>
</protein>
<evidence type="ECO:0000256" key="1">
    <source>
        <dbReference type="SAM" id="MobiDB-lite"/>
    </source>
</evidence>
<dbReference type="Proteomes" id="UP000298652">
    <property type="component" value="Chromosome 8"/>
</dbReference>
<sequence length="148" mass="14913">MCWTTLIDFAALTRFCIFRTSASSGVADPAGEGADRRGSERVPAPRRSGGATAGPCSGARERGRQIRRASAWRREGAAARASDPVARGGVEEGRSDSGVVEGAGAARGAGPCGGSGWNGDGWLGGREGGREKGGQGNKGVVVGVQDGL</sequence>
<proteinExistence type="predicted"/>
<gene>
    <name evidence="3" type="ORF">SEVIR_8G166900v2</name>
</gene>
<reference evidence="3" key="1">
    <citation type="submission" date="2019-03" db="EMBL/GenBank/DDBJ databases">
        <title>WGS assembly of Setaria viridis.</title>
        <authorList>
            <person name="Huang P."/>
            <person name="Jenkins J."/>
            <person name="Grimwood J."/>
            <person name="Barry K."/>
            <person name="Healey A."/>
            <person name="Mamidi S."/>
            <person name="Sreedasyam A."/>
            <person name="Shu S."/>
            <person name="Feldman M."/>
            <person name="Wu J."/>
            <person name="Yu Y."/>
            <person name="Chen C."/>
            <person name="Johnson J."/>
            <person name="Rokhsar D."/>
            <person name="Baxter I."/>
            <person name="Schmutz J."/>
            <person name="Brutnell T."/>
            <person name="Kellogg E."/>
        </authorList>
    </citation>
    <scope>NUCLEOTIDE SEQUENCE [LARGE SCALE GENOMIC DNA]</scope>
</reference>
<feature type="compositionally biased region" description="Low complexity" evidence="1">
    <location>
        <begin position="138"/>
        <end position="148"/>
    </location>
</feature>
<dbReference type="Gramene" id="TKW01233">
    <property type="protein sequence ID" value="TKW01233"/>
    <property type="gene ID" value="SEVIR_8G166900v2"/>
</dbReference>
<keyword evidence="4" id="KW-1185">Reference proteome</keyword>
<organism evidence="3 4">
    <name type="scientific">Setaria viridis</name>
    <name type="common">Green bristlegrass</name>
    <name type="synonym">Setaria italica subsp. viridis</name>
    <dbReference type="NCBI Taxonomy" id="4556"/>
    <lineage>
        <taxon>Eukaryota</taxon>
        <taxon>Viridiplantae</taxon>
        <taxon>Streptophyta</taxon>
        <taxon>Embryophyta</taxon>
        <taxon>Tracheophyta</taxon>
        <taxon>Spermatophyta</taxon>
        <taxon>Magnoliopsida</taxon>
        <taxon>Liliopsida</taxon>
        <taxon>Poales</taxon>
        <taxon>Poaceae</taxon>
        <taxon>PACMAD clade</taxon>
        <taxon>Panicoideae</taxon>
        <taxon>Panicodae</taxon>
        <taxon>Paniceae</taxon>
        <taxon>Cenchrinae</taxon>
        <taxon>Setaria</taxon>
    </lineage>
</organism>
<evidence type="ECO:0000313" key="3">
    <source>
        <dbReference type="EMBL" id="TKW01233.1"/>
    </source>
</evidence>
<feature type="signal peptide" evidence="2">
    <location>
        <begin position="1"/>
        <end position="22"/>
    </location>
</feature>
<evidence type="ECO:0000313" key="4">
    <source>
        <dbReference type="Proteomes" id="UP000298652"/>
    </source>
</evidence>
<keyword evidence="2" id="KW-0732">Signal</keyword>
<evidence type="ECO:0000256" key="2">
    <source>
        <dbReference type="SAM" id="SignalP"/>
    </source>
</evidence>
<dbReference type="EMBL" id="CM016559">
    <property type="protein sequence ID" value="TKW01233.1"/>
    <property type="molecule type" value="Genomic_DNA"/>
</dbReference>